<dbReference type="CDD" id="cd00030">
    <property type="entry name" value="C2"/>
    <property type="match status" value="1"/>
</dbReference>
<dbReference type="PROSITE" id="PS50004">
    <property type="entry name" value="C2"/>
    <property type="match status" value="1"/>
</dbReference>
<dbReference type="Gene3D" id="2.60.40.150">
    <property type="entry name" value="C2 domain"/>
    <property type="match status" value="1"/>
</dbReference>
<evidence type="ECO:0000256" key="2">
    <source>
        <dbReference type="SAM" id="MobiDB-lite"/>
    </source>
</evidence>
<evidence type="ECO:0000313" key="4">
    <source>
        <dbReference type="EMBL" id="KAJ6230608.1"/>
    </source>
</evidence>
<organism evidence="4 5">
    <name type="scientific">Anaeramoeba flamelloides</name>
    <dbReference type="NCBI Taxonomy" id="1746091"/>
    <lineage>
        <taxon>Eukaryota</taxon>
        <taxon>Metamonada</taxon>
        <taxon>Anaeramoebidae</taxon>
        <taxon>Anaeramoeba</taxon>
    </lineage>
</organism>
<accession>A0ABQ8XD87</accession>
<dbReference type="InterPro" id="IPR000008">
    <property type="entry name" value="C2_dom"/>
</dbReference>
<evidence type="ECO:0000259" key="3">
    <source>
        <dbReference type="PROSITE" id="PS50004"/>
    </source>
</evidence>
<feature type="region of interest" description="Disordered" evidence="2">
    <location>
        <begin position="356"/>
        <end position="408"/>
    </location>
</feature>
<evidence type="ECO:0000313" key="5">
    <source>
        <dbReference type="Proteomes" id="UP001150062"/>
    </source>
</evidence>
<dbReference type="Pfam" id="PF00168">
    <property type="entry name" value="C2"/>
    <property type="match status" value="1"/>
</dbReference>
<keyword evidence="1" id="KW-0175">Coiled coil</keyword>
<dbReference type="SUPFAM" id="SSF49562">
    <property type="entry name" value="C2 domain (Calcium/lipid-binding domain, CaLB)"/>
    <property type="match status" value="1"/>
</dbReference>
<dbReference type="Gene3D" id="1.25.40.10">
    <property type="entry name" value="Tetratricopeptide repeat domain"/>
    <property type="match status" value="1"/>
</dbReference>
<evidence type="ECO:0000256" key="1">
    <source>
        <dbReference type="SAM" id="Coils"/>
    </source>
</evidence>
<dbReference type="SMART" id="SM00239">
    <property type="entry name" value="C2"/>
    <property type="match status" value="1"/>
</dbReference>
<name>A0ABQ8XD87_9EUKA</name>
<sequence length="421" mass="49560">MNPGYLRLKIFGARGLQTPKSQKKNSYYLLVQTDNSISRTNVVETISKPKWKSYMSLKIENPLTYVVFKIMCYNPNGEDSFLGRYDLNLWDLFRLTSENSKNFLHLPMTWFSLNPNPFRQTVFRSSSSVSDLLLEIFYQIPDSWFEVYEGYRQFIAGNYNGCILKLTHTLEDLKPIKSFIFYLLRGISYFHEEKYELSIRDSVFMNDQLKKNADGFYRTASVHYLVNDFESAKSSLNQAIEYVSSNQNLGSGQLKLDIQELENKISKSEKKIKESEIDLFLIQCKDMYFNIDVVRNYQSMLVEVMTPKNTGYLFNNENTPEKVIVENFFDIEDKGEFSQNFAELLKKKRIGREHQQMKLENENIKERGTKLNTHIEPKKEKEIEKKNESTNSNNKENENGPKELNEEIIEETTKEWLDFFN</sequence>
<comment type="caution">
    <text evidence="4">The sequence shown here is derived from an EMBL/GenBank/DDBJ whole genome shotgun (WGS) entry which is preliminary data.</text>
</comment>
<dbReference type="SUPFAM" id="SSF48452">
    <property type="entry name" value="TPR-like"/>
    <property type="match status" value="1"/>
</dbReference>
<protein>
    <submittedName>
        <fullName evidence="4">Extended synaptotagmin-like protein</fullName>
    </submittedName>
</protein>
<proteinExistence type="predicted"/>
<feature type="compositionally biased region" description="Basic and acidic residues" evidence="2">
    <location>
        <begin position="395"/>
        <end position="408"/>
    </location>
</feature>
<keyword evidence="5" id="KW-1185">Reference proteome</keyword>
<dbReference type="InterPro" id="IPR011990">
    <property type="entry name" value="TPR-like_helical_dom_sf"/>
</dbReference>
<feature type="compositionally biased region" description="Basic and acidic residues" evidence="2">
    <location>
        <begin position="356"/>
        <end position="388"/>
    </location>
</feature>
<feature type="domain" description="C2" evidence="3">
    <location>
        <begin position="1"/>
        <end position="105"/>
    </location>
</feature>
<reference evidence="4" key="1">
    <citation type="submission" date="2022-08" db="EMBL/GenBank/DDBJ databases">
        <title>Novel sulfate-reducing endosymbionts in the free-living metamonad Anaeramoeba.</title>
        <authorList>
            <person name="Jerlstrom-Hultqvist J."/>
            <person name="Cepicka I."/>
            <person name="Gallot-Lavallee L."/>
            <person name="Salas-Leiva D."/>
            <person name="Curtis B.A."/>
            <person name="Zahonova K."/>
            <person name="Pipaliya S."/>
            <person name="Dacks J."/>
            <person name="Roger A.J."/>
        </authorList>
    </citation>
    <scope>NUCLEOTIDE SEQUENCE</scope>
    <source>
        <strain evidence="4">Schooner1</strain>
    </source>
</reference>
<gene>
    <name evidence="4" type="ORF">M0813_06598</name>
</gene>
<dbReference type="Proteomes" id="UP001150062">
    <property type="component" value="Unassembled WGS sequence"/>
</dbReference>
<dbReference type="InterPro" id="IPR035892">
    <property type="entry name" value="C2_domain_sf"/>
</dbReference>
<dbReference type="EMBL" id="JAOAOG010000310">
    <property type="protein sequence ID" value="KAJ6230608.1"/>
    <property type="molecule type" value="Genomic_DNA"/>
</dbReference>
<feature type="coiled-coil region" evidence="1">
    <location>
        <begin position="251"/>
        <end position="278"/>
    </location>
</feature>